<comment type="caution">
    <text evidence="3">The sequence shown here is derived from an EMBL/GenBank/DDBJ whole genome shotgun (WGS) entry which is preliminary data.</text>
</comment>
<sequence>MKPVIAVDARYGLRSPRRGVGEYVYQVLTHLSALNPPYQVVLYGDQMCNLETLADLRRIYPVHIVSALNFFAWEQWSWPRSARHAKLLHGTANIGPLRSALPQILTIHDVIEWHRGREFPAEIPLRHHISRVYRMNALKRLAPRALKILTVSEHARQDIAVTLKVPVSRIAVTPLAGKFPLSQSPPHWSDPPFVLTLGALDPRKNLRAALAGFALVSSPNLTLRIVGVESRGLPQIRALVQDLGISQRVVVEAMISDQDLQQLYQRAVAFLYLSHYEGFGLPLLEAMSQGCPVICAHHASLPEVANDAAIFVDPADSKTVAKHLESLLLNIEYREQWRQRGMNRARQFSWGKTAKLTHLVYMQALDEVKR</sequence>
<evidence type="ECO:0000313" key="4">
    <source>
        <dbReference type="Proteomes" id="UP000242972"/>
    </source>
</evidence>
<dbReference type="Pfam" id="PF00534">
    <property type="entry name" value="Glycos_transf_1"/>
    <property type="match status" value="1"/>
</dbReference>
<evidence type="ECO:0000259" key="2">
    <source>
        <dbReference type="Pfam" id="PF00534"/>
    </source>
</evidence>
<reference evidence="3 4" key="1">
    <citation type="journal article" date="2014" name="BMC Genomics">
        <title>Comparison of environmental and isolate Sulfobacillus genomes reveals diverse carbon, sulfur, nitrogen, and hydrogen metabolisms.</title>
        <authorList>
            <person name="Justice N.B."/>
            <person name="Norman A."/>
            <person name="Brown C.T."/>
            <person name="Singh A."/>
            <person name="Thomas B.C."/>
            <person name="Banfield J.F."/>
        </authorList>
    </citation>
    <scope>NUCLEOTIDE SEQUENCE [LARGE SCALE GENOMIC DNA]</scope>
    <source>
        <strain evidence="3">AMDSBA4</strain>
    </source>
</reference>
<dbReference type="CDD" id="cd03809">
    <property type="entry name" value="GT4_MtfB-like"/>
    <property type="match status" value="1"/>
</dbReference>
<dbReference type="GO" id="GO:0009103">
    <property type="term" value="P:lipopolysaccharide biosynthetic process"/>
    <property type="evidence" value="ECO:0007669"/>
    <property type="project" value="TreeGrafter"/>
</dbReference>
<name>A0A2T2XIS7_9FIRM</name>
<proteinExistence type="predicted"/>
<dbReference type="PANTHER" id="PTHR46401:SF2">
    <property type="entry name" value="GLYCOSYLTRANSFERASE WBBK-RELATED"/>
    <property type="match status" value="1"/>
</dbReference>
<dbReference type="Proteomes" id="UP000242972">
    <property type="component" value="Unassembled WGS sequence"/>
</dbReference>
<dbReference type="EMBL" id="PXYW01000009">
    <property type="protein sequence ID" value="PSR34367.1"/>
    <property type="molecule type" value="Genomic_DNA"/>
</dbReference>
<dbReference type="GO" id="GO:0016757">
    <property type="term" value="F:glycosyltransferase activity"/>
    <property type="evidence" value="ECO:0007669"/>
    <property type="project" value="InterPro"/>
</dbReference>
<dbReference type="InterPro" id="IPR001296">
    <property type="entry name" value="Glyco_trans_1"/>
</dbReference>
<organism evidence="3 4">
    <name type="scientific">Sulfobacillus benefaciens</name>
    <dbReference type="NCBI Taxonomy" id="453960"/>
    <lineage>
        <taxon>Bacteria</taxon>
        <taxon>Bacillati</taxon>
        <taxon>Bacillota</taxon>
        <taxon>Clostridia</taxon>
        <taxon>Eubacteriales</taxon>
        <taxon>Clostridiales Family XVII. Incertae Sedis</taxon>
        <taxon>Sulfobacillus</taxon>
    </lineage>
</organism>
<dbReference type="Gene3D" id="3.40.50.2000">
    <property type="entry name" value="Glycogen Phosphorylase B"/>
    <property type="match status" value="1"/>
</dbReference>
<dbReference type="SUPFAM" id="SSF53756">
    <property type="entry name" value="UDP-Glycosyltransferase/glycogen phosphorylase"/>
    <property type="match status" value="1"/>
</dbReference>
<evidence type="ECO:0000313" key="3">
    <source>
        <dbReference type="EMBL" id="PSR34367.1"/>
    </source>
</evidence>
<gene>
    <name evidence="3" type="ORF">C7B46_05470</name>
</gene>
<dbReference type="AlphaFoldDB" id="A0A2T2XIS7"/>
<dbReference type="PANTHER" id="PTHR46401">
    <property type="entry name" value="GLYCOSYLTRANSFERASE WBBK-RELATED"/>
    <property type="match status" value="1"/>
</dbReference>
<protein>
    <submittedName>
        <fullName evidence="3">Glycosyltransferase family 1 protein</fullName>
    </submittedName>
</protein>
<evidence type="ECO:0000256" key="1">
    <source>
        <dbReference type="ARBA" id="ARBA00022679"/>
    </source>
</evidence>
<accession>A0A2T2XIS7</accession>
<feature type="domain" description="Glycosyl transferase family 1" evidence="2">
    <location>
        <begin position="186"/>
        <end position="342"/>
    </location>
</feature>
<keyword evidence="1 3" id="KW-0808">Transferase</keyword>